<evidence type="ECO:0000256" key="3">
    <source>
        <dbReference type="ARBA" id="ARBA00022801"/>
    </source>
</evidence>
<dbReference type="EMBL" id="QEAN01000422">
    <property type="protein sequence ID" value="TPX37768.1"/>
    <property type="molecule type" value="Genomic_DNA"/>
</dbReference>
<dbReference type="InterPro" id="IPR020428">
    <property type="entry name" value="PFA-DSPs"/>
</dbReference>
<dbReference type="EMBL" id="QEAM01000628">
    <property type="protein sequence ID" value="TPX37886.1"/>
    <property type="molecule type" value="Genomic_DNA"/>
</dbReference>
<dbReference type="InterPro" id="IPR004861">
    <property type="entry name" value="Siw14-like"/>
</dbReference>
<dbReference type="FunFam" id="3.90.190.10:FF:000035">
    <property type="entry name" value="Tyrosine phosphatase, putative"/>
    <property type="match status" value="1"/>
</dbReference>
<evidence type="ECO:0000313" key="7">
    <source>
        <dbReference type="Proteomes" id="UP000317494"/>
    </source>
</evidence>
<evidence type="ECO:0000256" key="4">
    <source>
        <dbReference type="SAM" id="MobiDB-lite"/>
    </source>
</evidence>
<accession>A0A507CI88</accession>
<comment type="caution">
    <text evidence="6">The sequence shown here is derived from an EMBL/GenBank/DDBJ whole genome shotgun (WGS) entry which is preliminary data.</text>
</comment>
<protein>
    <recommendedName>
        <fullName evidence="9">Tyrosine-protein phosphatase domain-containing protein</fullName>
    </recommendedName>
</protein>
<dbReference type="Proteomes" id="UP000317494">
    <property type="component" value="Unassembled WGS sequence"/>
</dbReference>
<dbReference type="GO" id="GO:0016791">
    <property type="term" value="F:phosphatase activity"/>
    <property type="evidence" value="ECO:0007669"/>
    <property type="project" value="InterPro"/>
</dbReference>
<keyword evidence="3" id="KW-0378">Hydrolase</keyword>
<dbReference type="OrthoDB" id="6375174at2759"/>
<gene>
    <name evidence="6" type="ORF">SeLEV6574_g07838</name>
    <name evidence="5" type="ORF">SeMB42_g06892</name>
</gene>
<evidence type="ECO:0000313" key="8">
    <source>
        <dbReference type="Proteomes" id="UP000320475"/>
    </source>
</evidence>
<organism evidence="6 8">
    <name type="scientific">Synchytrium endobioticum</name>
    <dbReference type="NCBI Taxonomy" id="286115"/>
    <lineage>
        <taxon>Eukaryota</taxon>
        <taxon>Fungi</taxon>
        <taxon>Fungi incertae sedis</taxon>
        <taxon>Chytridiomycota</taxon>
        <taxon>Chytridiomycota incertae sedis</taxon>
        <taxon>Chytridiomycetes</taxon>
        <taxon>Synchytriales</taxon>
        <taxon>Synchytriaceae</taxon>
        <taxon>Synchytrium</taxon>
    </lineage>
</organism>
<dbReference type="PRINTS" id="PR01911">
    <property type="entry name" value="PFDSPHPHTASE"/>
</dbReference>
<dbReference type="VEuPathDB" id="FungiDB:SeMB42_g06892"/>
<dbReference type="SUPFAM" id="SSF52799">
    <property type="entry name" value="(Phosphotyrosine protein) phosphatases II"/>
    <property type="match status" value="1"/>
</dbReference>
<dbReference type="STRING" id="286115.A0A507CI88"/>
<dbReference type="GO" id="GO:0005737">
    <property type="term" value="C:cytoplasm"/>
    <property type="evidence" value="ECO:0007669"/>
    <property type="project" value="UniProtKB-SubCell"/>
</dbReference>
<keyword evidence="2" id="KW-0963">Cytoplasm</keyword>
<reference evidence="7 8" key="1">
    <citation type="journal article" date="2019" name="Sci. Rep.">
        <title>Comparative genomics of chytrid fungi reveal insights into the obligate biotrophic and pathogenic lifestyle of Synchytrium endobioticum.</title>
        <authorList>
            <person name="van de Vossenberg B.T.L.H."/>
            <person name="Warris S."/>
            <person name="Nguyen H.D.T."/>
            <person name="van Gent-Pelzer M.P.E."/>
            <person name="Joly D.L."/>
            <person name="van de Geest H.C."/>
            <person name="Bonants P.J.M."/>
            <person name="Smith D.S."/>
            <person name="Levesque C.A."/>
            <person name="van der Lee T.A.J."/>
        </authorList>
    </citation>
    <scope>NUCLEOTIDE SEQUENCE [LARGE SCALE GENOMIC DNA]</scope>
    <source>
        <strain evidence="6 8">LEV6574</strain>
        <strain evidence="5 7">MB42</strain>
    </source>
</reference>
<evidence type="ECO:0000256" key="2">
    <source>
        <dbReference type="ARBA" id="ARBA00022490"/>
    </source>
</evidence>
<evidence type="ECO:0000256" key="1">
    <source>
        <dbReference type="ARBA" id="ARBA00004496"/>
    </source>
</evidence>
<evidence type="ECO:0008006" key="9">
    <source>
        <dbReference type="Google" id="ProtNLM"/>
    </source>
</evidence>
<dbReference type="Pfam" id="PF03162">
    <property type="entry name" value="Y_phosphatase2"/>
    <property type="match status" value="1"/>
</dbReference>
<feature type="compositionally biased region" description="Polar residues" evidence="4">
    <location>
        <begin position="238"/>
        <end position="252"/>
    </location>
</feature>
<dbReference type="Proteomes" id="UP000320475">
    <property type="component" value="Unassembled WGS sequence"/>
</dbReference>
<dbReference type="PANTHER" id="PTHR31126">
    <property type="entry name" value="TYROSINE-PROTEIN PHOSPHATASE"/>
    <property type="match status" value="1"/>
</dbReference>
<feature type="compositionally biased region" description="Low complexity" evidence="4">
    <location>
        <begin position="253"/>
        <end position="271"/>
    </location>
</feature>
<feature type="region of interest" description="Disordered" evidence="4">
    <location>
        <begin position="222"/>
        <end position="271"/>
    </location>
</feature>
<dbReference type="CDD" id="cd14501">
    <property type="entry name" value="PFA-DSP"/>
    <property type="match status" value="1"/>
</dbReference>
<dbReference type="AlphaFoldDB" id="A0A507CI88"/>
<dbReference type="InterPro" id="IPR029021">
    <property type="entry name" value="Prot-tyrosine_phosphatase-like"/>
</dbReference>
<dbReference type="Gene3D" id="3.90.190.10">
    <property type="entry name" value="Protein tyrosine phosphatase superfamily"/>
    <property type="match status" value="1"/>
</dbReference>
<sequence length="271" mass="29824">MSLLTPPDTFGIVEKGLLRSNIFSATSFSFIKSLSLKSCLLLSPEPCSRTLSAFLDDCGTRLVHLGAHSTSTPKSLGWRPVSEELIKDGLEFILDKANYPIIVMCTSGNHETGVFVGCLRKLQRWNFNSIVVEYRSFAGNKARYANEQFIELFDLDLVTLPANQPTWFLDQQRMLAEEEEEEDALRSLRTSTTDKLASAISTASLPSTTSLPSALVWRRVSASRAHPGPQDSPPYTRRLSNVSVRSNLYQSHSTPPDSPDASPSDPSGGIV</sequence>
<evidence type="ECO:0000313" key="6">
    <source>
        <dbReference type="EMBL" id="TPX37886.1"/>
    </source>
</evidence>
<dbReference type="PANTHER" id="PTHR31126:SF18">
    <property type="entry name" value="PROTEIN-TYROSINE-PHOSPHATASE"/>
    <property type="match status" value="1"/>
</dbReference>
<name>A0A507CI88_9FUNG</name>
<evidence type="ECO:0000313" key="5">
    <source>
        <dbReference type="EMBL" id="TPX37768.1"/>
    </source>
</evidence>
<comment type="subcellular location">
    <subcellularLocation>
        <location evidence="1">Cytoplasm</location>
    </subcellularLocation>
</comment>
<keyword evidence="7" id="KW-1185">Reference proteome</keyword>
<proteinExistence type="predicted"/>